<proteinExistence type="predicted"/>
<evidence type="ECO:0000313" key="2">
    <source>
        <dbReference type="EMBL" id="GAA57947.1"/>
    </source>
</evidence>
<reference evidence="2" key="1">
    <citation type="journal article" date="2011" name="Genome Biol.">
        <title>The draft genome of the carcinogenic human liver fluke Clonorchis sinensis.</title>
        <authorList>
            <person name="Wang X."/>
            <person name="Chen W."/>
            <person name="Huang Y."/>
            <person name="Sun J."/>
            <person name="Men J."/>
            <person name="Liu H."/>
            <person name="Luo F."/>
            <person name="Guo L."/>
            <person name="Lv X."/>
            <person name="Deng C."/>
            <person name="Zhou C."/>
            <person name="Fan Y."/>
            <person name="Li X."/>
            <person name="Huang L."/>
            <person name="Hu Y."/>
            <person name="Liang C."/>
            <person name="Hu X."/>
            <person name="Xu J."/>
            <person name="Yu X."/>
        </authorList>
    </citation>
    <scope>NUCLEOTIDE SEQUENCE [LARGE SCALE GENOMIC DNA]</scope>
    <source>
        <strain evidence="2">Henan</strain>
    </source>
</reference>
<feature type="domain" description="Peptidase M12B" evidence="1">
    <location>
        <begin position="1"/>
        <end position="48"/>
    </location>
</feature>
<dbReference type="GO" id="GO:0006508">
    <property type="term" value="P:proteolysis"/>
    <property type="evidence" value="ECO:0007669"/>
    <property type="project" value="InterPro"/>
</dbReference>
<keyword evidence="3" id="KW-1185">Reference proteome</keyword>
<evidence type="ECO:0000313" key="3">
    <source>
        <dbReference type="Proteomes" id="UP000008909"/>
    </source>
</evidence>
<accession>G7YYB8</accession>
<feature type="non-terminal residue" evidence="2">
    <location>
        <position position="1"/>
    </location>
</feature>
<dbReference type="AlphaFoldDB" id="G7YYB8"/>
<dbReference type="GO" id="GO:0004222">
    <property type="term" value="F:metalloendopeptidase activity"/>
    <property type="evidence" value="ECO:0007669"/>
    <property type="project" value="InterPro"/>
</dbReference>
<protein>
    <submittedName>
        <fullName evidence="2">Subfamily M12B unassigned peptidase</fullName>
    </submittedName>
</protein>
<dbReference type="InterPro" id="IPR001590">
    <property type="entry name" value="Peptidase_M12B"/>
</dbReference>
<evidence type="ECO:0000259" key="1">
    <source>
        <dbReference type="Pfam" id="PF01421"/>
    </source>
</evidence>
<dbReference type="Proteomes" id="UP000008909">
    <property type="component" value="Unassembled WGS sequence"/>
</dbReference>
<dbReference type="EMBL" id="DF145209">
    <property type="protein sequence ID" value="GAA57947.1"/>
    <property type="molecule type" value="Genomic_DNA"/>
</dbReference>
<reference key="2">
    <citation type="submission" date="2011-10" db="EMBL/GenBank/DDBJ databases">
        <title>The genome and transcriptome sequence of Clonorchis sinensis provide insights into the carcinogenic liver fluke.</title>
        <authorList>
            <person name="Wang X."/>
            <person name="Huang Y."/>
            <person name="Chen W."/>
            <person name="Liu H."/>
            <person name="Guo L."/>
            <person name="Chen Y."/>
            <person name="Luo F."/>
            <person name="Zhou W."/>
            <person name="Sun J."/>
            <person name="Mao Q."/>
            <person name="Liang P."/>
            <person name="Zhou C."/>
            <person name="Tian Y."/>
            <person name="Men J."/>
            <person name="Lv X."/>
            <person name="Huang L."/>
            <person name="Zhou J."/>
            <person name="Hu Y."/>
            <person name="Li R."/>
            <person name="Zhang F."/>
            <person name="Lei H."/>
            <person name="Li X."/>
            <person name="Hu X."/>
            <person name="Liang C."/>
            <person name="Xu J."/>
            <person name="Wu Z."/>
            <person name="Yu X."/>
        </authorList>
    </citation>
    <scope>NUCLEOTIDE SEQUENCE</scope>
    <source>
        <strain>Henan</strain>
    </source>
</reference>
<sequence length="54" mass="6489">LYAPFNIAIVVVRLELWMQDRDRLNIEEHHILPTLAQFKRMHTTVRHDCLHALL</sequence>
<organism evidence="2 3">
    <name type="scientific">Clonorchis sinensis</name>
    <name type="common">Chinese liver fluke</name>
    <dbReference type="NCBI Taxonomy" id="79923"/>
    <lineage>
        <taxon>Eukaryota</taxon>
        <taxon>Metazoa</taxon>
        <taxon>Spiralia</taxon>
        <taxon>Lophotrochozoa</taxon>
        <taxon>Platyhelminthes</taxon>
        <taxon>Trematoda</taxon>
        <taxon>Digenea</taxon>
        <taxon>Opisthorchiida</taxon>
        <taxon>Opisthorchiata</taxon>
        <taxon>Opisthorchiidae</taxon>
        <taxon>Clonorchis</taxon>
    </lineage>
</organism>
<name>G7YYB8_CLOSI</name>
<dbReference type="Pfam" id="PF01421">
    <property type="entry name" value="Reprolysin"/>
    <property type="match status" value="1"/>
</dbReference>
<gene>
    <name evidence="2" type="ORF">CLF_113382</name>
</gene>